<sequence>MLDKSYKTISLNTSSKSTISLSSFIPMKPLSTSFTYSILNNWYLQISHIPIQSEELNHTYPPISIS</sequence>
<dbReference type="AlphaFoldDB" id="A0A1D2V9F8"/>
<name>A0A1D2V9F8_9ASCO</name>
<dbReference type="RefSeq" id="XP_020044400.1">
    <property type="nucleotide sequence ID" value="XM_020194167.1"/>
</dbReference>
<evidence type="ECO:0000313" key="2">
    <source>
        <dbReference type="Proteomes" id="UP000095038"/>
    </source>
</evidence>
<dbReference type="EMBL" id="KV454495">
    <property type="protein sequence ID" value="ODV58093.1"/>
    <property type="molecule type" value="Genomic_DNA"/>
</dbReference>
<dbReference type="Proteomes" id="UP000095038">
    <property type="component" value="Unassembled WGS sequence"/>
</dbReference>
<reference evidence="2" key="1">
    <citation type="submission" date="2016-05" db="EMBL/GenBank/DDBJ databases">
        <title>Comparative genomics of biotechnologically important yeasts.</title>
        <authorList>
            <consortium name="DOE Joint Genome Institute"/>
            <person name="Riley R."/>
            <person name="Haridas S."/>
            <person name="Wolfe K.H."/>
            <person name="Lopes M.R."/>
            <person name="Hittinger C.T."/>
            <person name="Goker M."/>
            <person name="Salamov A."/>
            <person name="Wisecaver J."/>
            <person name="Long T.M."/>
            <person name="Aerts A.L."/>
            <person name="Barry K."/>
            <person name="Choi C."/>
            <person name="Clum A."/>
            <person name="Coughlan A.Y."/>
            <person name="Deshpande S."/>
            <person name="Douglass A.P."/>
            <person name="Hanson S.J."/>
            <person name="Klenk H.-P."/>
            <person name="Labutti K."/>
            <person name="Lapidus A."/>
            <person name="Lindquist E."/>
            <person name="Lipzen A."/>
            <person name="Meier-Kolthoff J.P."/>
            <person name="Ohm R.A."/>
            <person name="Otillar R.P."/>
            <person name="Pangilinan J."/>
            <person name="Peng Y."/>
            <person name="Rokas A."/>
            <person name="Rosa C.A."/>
            <person name="Scheuner C."/>
            <person name="Sibirny A.A."/>
            <person name="Slot J.C."/>
            <person name="Stielow J.B."/>
            <person name="Sun H."/>
            <person name="Kurtzman C.P."/>
            <person name="Blackwell M."/>
            <person name="Grigoriev I.V."/>
            <person name="Jeffries T.W."/>
        </authorList>
    </citation>
    <scope>NUCLEOTIDE SEQUENCE [LARGE SCALE GENOMIC DNA]</scope>
    <source>
        <strain evidence="2">DSM 1968</strain>
    </source>
</reference>
<keyword evidence="2" id="KW-1185">Reference proteome</keyword>
<dbReference type="GeneID" id="30967803"/>
<evidence type="ECO:0000313" key="1">
    <source>
        <dbReference type="EMBL" id="ODV58093.1"/>
    </source>
</evidence>
<accession>A0A1D2V9F8</accession>
<dbReference type="InParanoid" id="A0A1D2V9F8"/>
<organism evidence="1 2">
    <name type="scientific">Ascoidea rubescens DSM 1968</name>
    <dbReference type="NCBI Taxonomy" id="1344418"/>
    <lineage>
        <taxon>Eukaryota</taxon>
        <taxon>Fungi</taxon>
        <taxon>Dikarya</taxon>
        <taxon>Ascomycota</taxon>
        <taxon>Saccharomycotina</taxon>
        <taxon>Saccharomycetes</taxon>
        <taxon>Ascoideaceae</taxon>
        <taxon>Ascoidea</taxon>
    </lineage>
</organism>
<protein>
    <submittedName>
        <fullName evidence="1">Uncharacterized protein</fullName>
    </submittedName>
</protein>
<gene>
    <name evidence="1" type="ORF">ASCRUDRAFT_78205</name>
</gene>
<proteinExistence type="predicted"/>